<reference evidence="2 3" key="1">
    <citation type="submission" date="2015-02" db="EMBL/GenBank/DDBJ databases">
        <title>Draft genome sequence of Kitasatospora griseola MF730-N6, a bafilomycin, terpentecin and satosporin producer.</title>
        <authorList>
            <person name="Arens J.C."/>
            <person name="Haltli B."/>
            <person name="Kerr R.G."/>
        </authorList>
    </citation>
    <scope>NUCLEOTIDE SEQUENCE [LARGE SCALE GENOMIC DNA]</scope>
    <source>
        <strain evidence="2 3">MF730-N6</strain>
    </source>
</reference>
<protein>
    <recommendedName>
        <fullName evidence="1">DUF1707 domain-containing protein</fullName>
    </recommendedName>
</protein>
<accession>A0A0D0NG35</accession>
<comment type="caution">
    <text evidence="2">The sequence shown here is derived from an EMBL/GenBank/DDBJ whole genome shotgun (WGS) entry which is preliminary data.</text>
</comment>
<sequence>MRASHADRDRVADVLRVAAGDGRLTAEELDQRLEVALSARTVRELAELTVDLPAVSFAADGVVAEAKEVLRIEQKWSPVKRTGRWVVPRRLVLDVEWCAVTLDLTEAVITQDTLQIDLDMRGKTLTLIVGPDTVVDTDGLMLQHSRVRNRASDAAAPTTLRVELVGEKQFGRVVVRRPRRALGRRR</sequence>
<gene>
    <name evidence="2" type="ORF">TR51_03380</name>
</gene>
<dbReference type="PANTHER" id="PTHR40763:SF5">
    <property type="entry name" value="MEMBRANE PROTEIN"/>
    <property type="match status" value="1"/>
</dbReference>
<dbReference type="OrthoDB" id="4772576at2"/>
<name>A0A0D0NG35_KITGR</name>
<dbReference type="STRING" id="2064.TR51_03380"/>
<dbReference type="Proteomes" id="UP000032066">
    <property type="component" value="Unassembled WGS sequence"/>
</dbReference>
<proteinExistence type="predicted"/>
<evidence type="ECO:0000313" key="3">
    <source>
        <dbReference type="Proteomes" id="UP000032066"/>
    </source>
</evidence>
<keyword evidence="3" id="KW-1185">Reference proteome</keyword>
<organism evidence="2 3">
    <name type="scientific">Kitasatospora griseola</name>
    <name type="common">Streptomyces griseolosporeus</name>
    <dbReference type="NCBI Taxonomy" id="2064"/>
    <lineage>
        <taxon>Bacteria</taxon>
        <taxon>Bacillati</taxon>
        <taxon>Actinomycetota</taxon>
        <taxon>Actinomycetes</taxon>
        <taxon>Kitasatosporales</taxon>
        <taxon>Streptomycetaceae</taxon>
        <taxon>Kitasatospora</taxon>
    </lineage>
</organism>
<dbReference type="AlphaFoldDB" id="A0A0D0NG35"/>
<dbReference type="PANTHER" id="PTHR40763">
    <property type="entry name" value="MEMBRANE PROTEIN-RELATED"/>
    <property type="match status" value="1"/>
</dbReference>
<dbReference type="InterPro" id="IPR012551">
    <property type="entry name" value="DUF1707_SHOCT-like"/>
</dbReference>
<evidence type="ECO:0000313" key="2">
    <source>
        <dbReference type="EMBL" id="KIQ67280.1"/>
    </source>
</evidence>
<evidence type="ECO:0000259" key="1">
    <source>
        <dbReference type="Pfam" id="PF08044"/>
    </source>
</evidence>
<dbReference type="Pfam" id="PF08044">
    <property type="entry name" value="DUF1707"/>
    <property type="match status" value="1"/>
</dbReference>
<dbReference type="PATRIC" id="fig|2064.6.peg.761"/>
<feature type="domain" description="DUF1707" evidence="1">
    <location>
        <begin position="1"/>
        <end position="53"/>
    </location>
</feature>
<dbReference type="EMBL" id="JXZB01000001">
    <property type="protein sequence ID" value="KIQ67280.1"/>
    <property type="molecule type" value="Genomic_DNA"/>
</dbReference>